<proteinExistence type="predicted"/>
<dbReference type="EMBL" id="JAYJJU010000025">
    <property type="protein sequence ID" value="MEB3034005.1"/>
    <property type="molecule type" value="Genomic_DNA"/>
</dbReference>
<feature type="region of interest" description="Disordered" evidence="1">
    <location>
        <begin position="55"/>
        <end position="128"/>
    </location>
</feature>
<dbReference type="RefSeq" id="WP_224972836.1">
    <property type="nucleotide sequence ID" value="NZ_JAYJJU010000025.1"/>
</dbReference>
<sequence length="128" mass="13220">MMGIFRKVGTKIGEHKRRVAGTLAFTGIAAAVFVAGAWAGSSGALTLGPTPALASHATHAPATNGHGSDDSCCDKPMSPGKMPAGEMGPNMKKHDEMRHGKMGPNKPMGPMGPGEPMHKSDKKCCDKP</sequence>
<feature type="compositionally biased region" description="Basic and acidic residues" evidence="1">
    <location>
        <begin position="116"/>
        <end position="128"/>
    </location>
</feature>
<organism evidence="2 3">
    <name type="scientific">[Mycobacterium] nativiensis</name>
    <dbReference type="NCBI Taxonomy" id="2855503"/>
    <lineage>
        <taxon>Bacteria</taxon>
        <taxon>Bacillati</taxon>
        <taxon>Actinomycetota</taxon>
        <taxon>Actinomycetes</taxon>
        <taxon>Mycobacteriales</taxon>
        <taxon>Mycobacteriaceae</taxon>
        <taxon>Mycolicibacter</taxon>
    </lineage>
</organism>
<keyword evidence="3" id="KW-1185">Reference proteome</keyword>
<dbReference type="Proteomes" id="UP001298593">
    <property type="component" value="Unassembled WGS sequence"/>
</dbReference>
<accession>A0ABU5Y183</accession>
<evidence type="ECO:0000313" key="2">
    <source>
        <dbReference type="EMBL" id="MEB3034005.1"/>
    </source>
</evidence>
<comment type="caution">
    <text evidence="2">The sequence shown here is derived from an EMBL/GenBank/DDBJ whole genome shotgun (WGS) entry which is preliminary data.</text>
</comment>
<reference evidence="2 3" key="1">
    <citation type="submission" date="2023-12" db="EMBL/GenBank/DDBJ databases">
        <title>Description of new species of Mycobacterium terrae complex isolated from sewage at the Sao Paulo Zoological Park Foundation in Brazil.</title>
        <authorList>
            <person name="Romagnoli C.L."/>
            <person name="Conceicao E.C."/>
            <person name="Machado E."/>
            <person name="Barreto L.B.P.F."/>
            <person name="Sharma A."/>
            <person name="Silva N.M."/>
            <person name="Marques L.E."/>
            <person name="Juliana M.A."/>
            <person name="Lourenco M.C.S."/>
            <person name="Digiampietri L.A."/>
            <person name="Suffys P.N."/>
            <person name="Viana-Niero C."/>
        </authorList>
    </citation>
    <scope>NUCLEOTIDE SEQUENCE [LARGE SCALE GENOMIC DNA]</scope>
    <source>
        <strain evidence="2 3">MYC340</strain>
    </source>
</reference>
<gene>
    <name evidence="2" type="ORF">KV113_20930</name>
</gene>
<evidence type="ECO:0008006" key="4">
    <source>
        <dbReference type="Google" id="ProtNLM"/>
    </source>
</evidence>
<evidence type="ECO:0000313" key="3">
    <source>
        <dbReference type="Proteomes" id="UP001298593"/>
    </source>
</evidence>
<protein>
    <recommendedName>
        <fullName evidence="4">Pentapeptide MXKDX repeat protein</fullName>
    </recommendedName>
</protein>
<name>A0ABU5Y183_9MYCO</name>
<evidence type="ECO:0000256" key="1">
    <source>
        <dbReference type="SAM" id="MobiDB-lite"/>
    </source>
</evidence>